<evidence type="ECO:0000256" key="2">
    <source>
        <dbReference type="ARBA" id="ARBA00022980"/>
    </source>
</evidence>
<keyword evidence="2 4" id="KW-0689">Ribosomal protein</keyword>
<evidence type="ECO:0000256" key="1">
    <source>
        <dbReference type="ARBA" id="ARBA00007320"/>
    </source>
</evidence>
<dbReference type="AlphaFoldDB" id="A0A1G2HGH3"/>
<evidence type="ECO:0000256" key="6">
    <source>
        <dbReference type="SAM" id="MobiDB-lite"/>
    </source>
</evidence>
<dbReference type="GO" id="GO:0006412">
    <property type="term" value="P:translation"/>
    <property type="evidence" value="ECO:0007669"/>
    <property type="project" value="UniProtKB-UniRule"/>
</dbReference>
<evidence type="ECO:0000259" key="7">
    <source>
        <dbReference type="Pfam" id="PF00828"/>
    </source>
</evidence>
<dbReference type="InterPro" id="IPR001196">
    <property type="entry name" value="Ribosomal_uL15_CS"/>
</dbReference>
<dbReference type="Pfam" id="PF00828">
    <property type="entry name" value="Ribosomal_L27A"/>
    <property type="match status" value="1"/>
</dbReference>
<evidence type="ECO:0000256" key="5">
    <source>
        <dbReference type="RuleBase" id="RU003888"/>
    </source>
</evidence>
<reference evidence="8 9" key="1">
    <citation type="journal article" date="2016" name="Nat. Commun.">
        <title>Thousands of microbial genomes shed light on interconnected biogeochemical processes in an aquifer system.</title>
        <authorList>
            <person name="Anantharaman K."/>
            <person name="Brown C.T."/>
            <person name="Hug L.A."/>
            <person name="Sharon I."/>
            <person name="Castelle C.J."/>
            <person name="Probst A.J."/>
            <person name="Thomas B.C."/>
            <person name="Singh A."/>
            <person name="Wilkins M.J."/>
            <person name="Karaoz U."/>
            <person name="Brodie E.L."/>
            <person name="Williams K.H."/>
            <person name="Hubbard S.S."/>
            <person name="Banfield J.F."/>
        </authorList>
    </citation>
    <scope>NUCLEOTIDE SEQUENCE [LARGE SCALE GENOMIC DNA]</scope>
</reference>
<dbReference type="SUPFAM" id="SSF52080">
    <property type="entry name" value="Ribosomal proteins L15p and L18e"/>
    <property type="match status" value="1"/>
</dbReference>
<comment type="function">
    <text evidence="4">Binds to the 23S rRNA.</text>
</comment>
<evidence type="ECO:0000256" key="3">
    <source>
        <dbReference type="ARBA" id="ARBA00023274"/>
    </source>
</evidence>
<gene>
    <name evidence="4" type="primary">rplO</name>
    <name evidence="8" type="ORF">A3H51_01995</name>
</gene>
<feature type="compositionally biased region" description="Basic residues" evidence="6">
    <location>
        <begin position="7"/>
        <end position="23"/>
    </location>
</feature>
<name>A0A1G2HGH3_9BACT</name>
<dbReference type="Proteomes" id="UP000178509">
    <property type="component" value="Unassembled WGS sequence"/>
</dbReference>
<keyword evidence="3 4" id="KW-0687">Ribonucleoprotein</keyword>
<accession>A0A1G2HGH3</accession>
<evidence type="ECO:0000313" key="8">
    <source>
        <dbReference type="EMBL" id="OGZ61587.1"/>
    </source>
</evidence>
<dbReference type="GO" id="GO:0015934">
    <property type="term" value="C:large ribosomal subunit"/>
    <property type="evidence" value="ECO:0007669"/>
    <property type="project" value="InterPro"/>
</dbReference>
<proteinExistence type="inferred from homology"/>
<dbReference type="InterPro" id="IPR030878">
    <property type="entry name" value="Ribosomal_uL15"/>
</dbReference>
<comment type="subunit">
    <text evidence="4">Part of the 50S ribosomal subunit.</text>
</comment>
<comment type="caution">
    <text evidence="8">The sequence shown here is derived from an EMBL/GenBank/DDBJ whole genome shotgun (WGS) entry which is preliminary data.</text>
</comment>
<dbReference type="GO" id="GO:0003735">
    <property type="term" value="F:structural constituent of ribosome"/>
    <property type="evidence" value="ECO:0007669"/>
    <property type="project" value="InterPro"/>
</dbReference>
<feature type="region of interest" description="Disordered" evidence="6">
    <location>
        <begin position="1"/>
        <end position="40"/>
    </location>
</feature>
<evidence type="ECO:0000313" key="9">
    <source>
        <dbReference type="Proteomes" id="UP000178509"/>
    </source>
</evidence>
<dbReference type="GO" id="GO:0019843">
    <property type="term" value="F:rRNA binding"/>
    <property type="evidence" value="ECO:0007669"/>
    <property type="project" value="UniProtKB-UniRule"/>
</dbReference>
<organism evidence="8 9">
    <name type="scientific">Candidatus Spechtbacteria bacterium RIFCSPLOWO2_02_FULL_38_8</name>
    <dbReference type="NCBI Taxonomy" id="1802164"/>
    <lineage>
        <taxon>Bacteria</taxon>
        <taxon>Candidatus Spechtiibacteriota</taxon>
    </lineage>
</organism>
<dbReference type="STRING" id="1802164.A3H51_01995"/>
<dbReference type="InterPro" id="IPR036227">
    <property type="entry name" value="Ribosomal_uL15/eL18_sf"/>
</dbReference>
<keyword evidence="4" id="KW-0699">rRNA-binding</keyword>
<comment type="similarity">
    <text evidence="1 4 5">Belongs to the universal ribosomal protein uL15 family.</text>
</comment>
<keyword evidence="4" id="KW-0694">RNA-binding</keyword>
<evidence type="ECO:0000256" key="4">
    <source>
        <dbReference type="HAMAP-Rule" id="MF_01341"/>
    </source>
</evidence>
<dbReference type="EMBL" id="MHOJ01000040">
    <property type="protein sequence ID" value="OGZ61587.1"/>
    <property type="molecule type" value="Genomic_DNA"/>
</dbReference>
<dbReference type="InterPro" id="IPR021131">
    <property type="entry name" value="Ribosomal_uL15/eL18"/>
</dbReference>
<dbReference type="Gene3D" id="3.100.10.10">
    <property type="match status" value="1"/>
</dbReference>
<feature type="domain" description="Large ribosomal subunit protein uL15/eL18" evidence="7">
    <location>
        <begin position="86"/>
        <end position="157"/>
    </location>
</feature>
<sequence>MQVNNIKKPKHLKRKRRVGRGGKRGTYSGKGLKGQKSRAGHRIRPQILDYIFKIPKLSGPTAKLENTSIPAAKTQGRAKNIISGILNVGDLNEVVKDGDVININYLLQKGLVRKYKGIKPLIKLLGNGELTKKITVEKLEVSKGAQDKIKKAGGKVE</sequence>
<protein>
    <recommendedName>
        <fullName evidence="4">Large ribosomal subunit protein uL15</fullName>
    </recommendedName>
</protein>
<dbReference type="PROSITE" id="PS00475">
    <property type="entry name" value="RIBOSOMAL_L15"/>
    <property type="match status" value="1"/>
</dbReference>
<dbReference type="HAMAP" id="MF_01341">
    <property type="entry name" value="Ribosomal_uL15"/>
    <property type="match status" value="1"/>
</dbReference>